<name>A0A914KG63_MELIC</name>
<reference evidence="2" key="1">
    <citation type="submission" date="2022-11" db="UniProtKB">
        <authorList>
            <consortium name="WormBaseParasite"/>
        </authorList>
    </citation>
    <scope>IDENTIFICATION</scope>
</reference>
<evidence type="ECO:0000313" key="2">
    <source>
        <dbReference type="WBParaSite" id="Minc3s00005g00326"/>
    </source>
</evidence>
<proteinExistence type="predicted"/>
<evidence type="ECO:0000313" key="1">
    <source>
        <dbReference type="Proteomes" id="UP000887563"/>
    </source>
</evidence>
<dbReference type="WBParaSite" id="Minc3s00005g00326">
    <property type="protein sequence ID" value="Minc3s00005g00326"/>
    <property type="gene ID" value="Minc3s00005g00326"/>
</dbReference>
<dbReference type="Proteomes" id="UP000887563">
    <property type="component" value="Unplaced"/>
</dbReference>
<keyword evidence="1" id="KW-1185">Reference proteome</keyword>
<dbReference type="AlphaFoldDB" id="A0A914KG63"/>
<accession>A0A914KG63</accession>
<protein>
    <submittedName>
        <fullName evidence="2">Uncharacterized protein</fullName>
    </submittedName>
</protein>
<sequence length="50" mass="5952">MLATISAQYPQVASWFKQNSWYYSVIPTCFFRTFLRTFSSFLNSTQFHCV</sequence>
<organism evidence="1 2">
    <name type="scientific">Meloidogyne incognita</name>
    <name type="common">Southern root-knot nematode worm</name>
    <name type="synonym">Oxyuris incognita</name>
    <dbReference type="NCBI Taxonomy" id="6306"/>
    <lineage>
        <taxon>Eukaryota</taxon>
        <taxon>Metazoa</taxon>
        <taxon>Ecdysozoa</taxon>
        <taxon>Nematoda</taxon>
        <taxon>Chromadorea</taxon>
        <taxon>Rhabditida</taxon>
        <taxon>Tylenchina</taxon>
        <taxon>Tylenchomorpha</taxon>
        <taxon>Tylenchoidea</taxon>
        <taxon>Meloidogynidae</taxon>
        <taxon>Meloidogyninae</taxon>
        <taxon>Meloidogyne</taxon>
        <taxon>Meloidogyne incognita group</taxon>
    </lineage>
</organism>